<dbReference type="Pfam" id="PF14608">
    <property type="entry name" value="zf-CCCH_2"/>
    <property type="match status" value="2"/>
</dbReference>
<dbReference type="InterPro" id="IPR044066">
    <property type="entry name" value="TRIAD_supradom"/>
</dbReference>
<keyword evidence="4" id="KW-0677">Repeat</keyword>
<evidence type="ECO:0008006" key="15">
    <source>
        <dbReference type="Google" id="ProtNLM"/>
    </source>
</evidence>
<dbReference type="EMBL" id="JAKELL010000142">
    <property type="protein sequence ID" value="KAH8980181.1"/>
    <property type="molecule type" value="Genomic_DNA"/>
</dbReference>
<feature type="zinc finger region" description="C3H1-type" evidence="8">
    <location>
        <begin position="89"/>
        <end position="115"/>
    </location>
</feature>
<dbReference type="CDD" id="cd00590">
    <property type="entry name" value="RRM_SF"/>
    <property type="match status" value="1"/>
</dbReference>
<dbReference type="SMART" id="SM00356">
    <property type="entry name" value="ZnF_C3H1"/>
    <property type="match status" value="4"/>
</dbReference>
<evidence type="ECO:0000256" key="2">
    <source>
        <dbReference type="ARBA" id="ARBA00022679"/>
    </source>
</evidence>
<evidence type="ECO:0000256" key="9">
    <source>
        <dbReference type="SAM" id="MobiDB-lite"/>
    </source>
</evidence>
<dbReference type="SUPFAM" id="SSF57850">
    <property type="entry name" value="RING/U-box"/>
    <property type="match status" value="3"/>
</dbReference>
<dbReference type="CDD" id="cd20335">
    <property type="entry name" value="BRcat_RBR"/>
    <property type="match status" value="1"/>
</dbReference>
<evidence type="ECO:0000259" key="11">
    <source>
        <dbReference type="PROSITE" id="PS50103"/>
    </source>
</evidence>
<evidence type="ECO:0000256" key="4">
    <source>
        <dbReference type="ARBA" id="ARBA00022737"/>
    </source>
</evidence>
<dbReference type="SUPFAM" id="SSF90229">
    <property type="entry name" value="CCCH zinc finger"/>
    <property type="match status" value="1"/>
</dbReference>
<sequence length="936" mass="103201">MMQRKLVPCKFWLQGKCTFGDKCKNSHAAIGPDASRSATAAITVPIPATQQRAGTCPYFSKGTCRFGDQCRLSHRLAPETQTLLPGAAPKPFGPCKFFVQGRCSREDCPFDHNLLNTVNTFPGPVRTIAEPDVPSPGQPSSKSTCRFYRQGQCTRPECPYLHEINSSSEEDGQSHSLFGPQRWQRGRNIEQRLTTIDASATNENPILPAVAEDDSDDSDNHSSPDETPVIRNYSGSEVHFGVGAIIQKLITPFESRTVVVSNVPADATRMAFIELAESFGDIKSLTCDGTSARIEYMDVSHAAYAVEGLSDHDIGPLTLSARFDLRAVAAGPATLRSTKVKVSWYSPSTVAWAHYASLSKAKSEAMRLNGTTFKGRKIHAKFQTPSLRQTTSFTVVLEGLPSLLPSDPARLKALSRADHVAIGEPTYIKQVAVDRIRDLLTGHGHLDSFDVMPTSQANTKMTAWVQFVAAEDAAGAVDKLHNSRQYFLRNGPLWLEQIHAVRYLLPRAQFTALRSIIERLGATTDGCCQLRYYEHGEGGTPVDPVCVRIYGPDAKSLTWTKRALEKAIQGRRLTDSEGAVVWHDLFTTAKGKDLVDEVQGQTSAFIKCDPRLREARICGEEQSIESATKQFLAKVKEFSSQERVIEVQKNWLKPLLSGGLRAIQEDFGEGAGTLLFDIVARTISVRGDDHTVMSVRRAIDRLVAKQVSNSEANSDTEEVCPVCFCETSDSESIALPCGHVYDTDCLRHLLKASIDTTFFDSLSCVMKEDDGKPCSTLIPLSIIRDILSPDEESRLFDTTFRSYVNSRPHDFHYCPTVDCPTIYRPGREGTVLLCPSCLERICPNCHAEYHEGLTCKEFKSGISENTELFNAWKAANGVKSCPGCDADIQKNGGCNHIRCTVCKIHICWVCMKTFKDDGDDEGVYPHMQVAHGGYGV</sequence>
<evidence type="ECO:0000259" key="10">
    <source>
        <dbReference type="PROSITE" id="PS50089"/>
    </source>
</evidence>
<dbReference type="InterPro" id="IPR051628">
    <property type="entry name" value="LUBAC_E3_Ligases"/>
</dbReference>
<dbReference type="GO" id="GO:0043161">
    <property type="term" value="P:proteasome-mediated ubiquitin-dependent protein catabolic process"/>
    <property type="evidence" value="ECO:0007669"/>
    <property type="project" value="TreeGrafter"/>
</dbReference>
<name>A0AAD4Q891_9AGAM</name>
<feature type="domain" description="C3H1-type" evidence="11">
    <location>
        <begin position="3"/>
        <end position="30"/>
    </location>
</feature>
<feature type="domain" description="C3H1-type" evidence="11">
    <location>
        <begin position="50"/>
        <end position="77"/>
    </location>
</feature>
<feature type="zinc finger region" description="C3H1-type" evidence="8">
    <location>
        <begin position="50"/>
        <end position="77"/>
    </location>
</feature>
<reference evidence="13" key="1">
    <citation type="submission" date="2022-01" db="EMBL/GenBank/DDBJ databases">
        <title>Comparative genomics reveals a dynamic genome evolution in the ectomycorrhizal milk-cap (Lactarius) mushrooms.</title>
        <authorList>
            <consortium name="DOE Joint Genome Institute"/>
            <person name="Lebreton A."/>
            <person name="Tang N."/>
            <person name="Kuo A."/>
            <person name="LaButti K."/>
            <person name="Drula E."/>
            <person name="Barry K."/>
            <person name="Clum A."/>
            <person name="Lipzen A."/>
            <person name="Mousain D."/>
            <person name="Ng V."/>
            <person name="Wang R."/>
            <person name="Wang X."/>
            <person name="Dai Y."/>
            <person name="Henrissat B."/>
            <person name="Grigoriev I.V."/>
            <person name="Guerin-Laguette A."/>
            <person name="Yu F."/>
            <person name="Martin F.M."/>
        </authorList>
    </citation>
    <scope>NUCLEOTIDE SEQUENCE</scope>
    <source>
        <strain evidence="13">QP</strain>
    </source>
</reference>
<dbReference type="GO" id="GO:0000151">
    <property type="term" value="C:ubiquitin ligase complex"/>
    <property type="evidence" value="ECO:0007669"/>
    <property type="project" value="TreeGrafter"/>
</dbReference>
<evidence type="ECO:0000313" key="13">
    <source>
        <dbReference type="EMBL" id="KAH8980181.1"/>
    </source>
</evidence>
<dbReference type="Gene3D" id="3.30.40.10">
    <property type="entry name" value="Zinc/RING finger domain, C3HC4 (zinc finger)"/>
    <property type="match status" value="1"/>
</dbReference>
<dbReference type="Pfam" id="PF18044">
    <property type="entry name" value="zf-CCCH_4"/>
    <property type="match status" value="2"/>
</dbReference>
<keyword evidence="6" id="KW-0833">Ubl conjugation pathway</keyword>
<dbReference type="GO" id="GO:0043130">
    <property type="term" value="F:ubiquitin binding"/>
    <property type="evidence" value="ECO:0007669"/>
    <property type="project" value="TreeGrafter"/>
</dbReference>
<dbReference type="InterPro" id="IPR001841">
    <property type="entry name" value="Znf_RING"/>
</dbReference>
<dbReference type="InterPro" id="IPR035979">
    <property type="entry name" value="RBD_domain_sf"/>
</dbReference>
<evidence type="ECO:0000256" key="7">
    <source>
        <dbReference type="ARBA" id="ARBA00022833"/>
    </source>
</evidence>
<dbReference type="PANTHER" id="PTHR22770:SF13">
    <property type="entry name" value="RING-TYPE DOMAIN-CONTAINING PROTEIN"/>
    <property type="match status" value="1"/>
</dbReference>
<keyword evidence="5 8" id="KW-0863">Zinc-finger</keyword>
<feature type="zinc finger region" description="C3H1-type" evidence="8">
    <location>
        <begin position="139"/>
        <end position="165"/>
    </location>
</feature>
<keyword evidence="3 8" id="KW-0479">Metal-binding</keyword>
<evidence type="ECO:0000256" key="3">
    <source>
        <dbReference type="ARBA" id="ARBA00022723"/>
    </source>
</evidence>
<accession>A0AAD4Q891</accession>
<proteinExistence type="predicted"/>
<keyword evidence="14" id="KW-1185">Reference proteome</keyword>
<dbReference type="SUPFAM" id="SSF54928">
    <property type="entry name" value="RNA-binding domain, RBD"/>
    <property type="match status" value="1"/>
</dbReference>
<dbReference type="InterPro" id="IPR000571">
    <property type="entry name" value="Znf_CCCH"/>
</dbReference>
<feature type="domain" description="RING-type" evidence="10">
    <location>
        <begin position="720"/>
        <end position="764"/>
    </location>
</feature>
<dbReference type="PROSITE" id="PS51873">
    <property type="entry name" value="TRIAD"/>
    <property type="match status" value="1"/>
</dbReference>
<dbReference type="AlphaFoldDB" id="A0AAD4Q891"/>
<dbReference type="SMART" id="SM00647">
    <property type="entry name" value="IBR"/>
    <property type="match status" value="1"/>
</dbReference>
<keyword evidence="7 8" id="KW-0862">Zinc</keyword>
<dbReference type="InterPro" id="IPR041367">
    <property type="entry name" value="Znf-CCCH_4"/>
</dbReference>
<feature type="domain" description="RING-type" evidence="12">
    <location>
        <begin position="716"/>
        <end position="930"/>
    </location>
</feature>
<feature type="domain" description="C3H1-type" evidence="11">
    <location>
        <begin position="89"/>
        <end position="115"/>
    </location>
</feature>
<dbReference type="InterPro" id="IPR012677">
    <property type="entry name" value="Nucleotide-bd_a/b_plait_sf"/>
</dbReference>
<dbReference type="GO" id="GO:0008270">
    <property type="term" value="F:zinc ion binding"/>
    <property type="evidence" value="ECO:0007669"/>
    <property type="project" value="UniProtKB-KW"/>
</dbReference>
<dbReference type="GO" id="GO:0004842">
    <property type="term" value="F:ubiquitin-protein transferase activity"/>
    <property type="evidence" value="ECO:0007669"/>
    <property type="project" value="TreeGrafter"/>
</dbReference>
<dbReference type="GO" id="GO:0003676">
    <property type="term" value="F:nucleic acid binding"/>
    <property type="evidence" value="ECO:0007669"/>
    <property type="project" value="InterPro"/>
</dbReference>
<feature type="domain" description="C3H1-type" evidence="11">
    <location>
        <begin position="139"/>
        <end position="165"/>
    </location>
</feature>
<evidence type="ECO:0000256" key="5">
    <source>
        <dbReference type="ARBA" id="ARBA00022771"/>
    </source>
</evidence>
<dbReference type="InterPro" id="IPR036855">
    <property type="entry name" value="Znf_CCCH_sf"/>
</dbReference>
<dbReference type="Pfam" id="PF22191">
    <property type="entry name" value="IBR_1"/>
    <property type="match status" value="1"/>
</dbReference>
<evidence type="ECO:0000259" key="12">
    <source>
        <dbReference type="PROSITE" id="PS51873"/>
    </source>
</evidence>
<comment type="caution">
    <text evidence="13">The sequence shown here is derived from an EMBL/GenBank/DDBJ whole genome shotgun (WGS) entry which is preliminary data.</text>
</comment>
<feature type="region of interest" description="Disordered" evidence="9">
    <location>
        <begin position="199"/>
        <end position="232"/>
    </location>
</feature>
<dbReference type="Gene3D" id="4.10.1000.10">
    <property type="entry name" value="Zinc finger, CCCH-type"/>
    <property type="match status" value="1"/>
</dbReference>
<dbReference type="GO" id="GO:0097039">
    <property type="term" value="P:protein linear polyubiquitination"/>
    <property type="evidence" value="ECO:0007669"/>
    <property type="project" value="TreeGrafter"/>
</dbReference>
<dbReference type="PANTHER" id="PTHR22770">
    <property type="entry name" value="UBIQUITIN CONJUGATING ENZYME 7 INTERACTING PROTEIN-RELATED"/>
    <property type="match status" value="1"/>
</dbReference>
<dbReference type="Gene3D" id="2.30.30.1190">
    <property type="match status" value="2"/>
</dbReference>
<dbReference type="Gene3D" id="3.30.70.330">
    <property type="match status" value="1"/>
</dbReference>
<dbReference type="Pfam" id="PF01485">
    <property type="entry name" value="IBR"/>
    <property type="match status" value="1"/>
</dbReference>
<dbReference type="Proteomes" id="UP001201163">
    <property type="component" value="Unassembled WGS sequence"/>
</dbReference>
<dbReference type="InterPro" id="IPR002867">
    <property type="entry name" value="IBR_dom"/>
</dbReference>
<keyword evidence="2" id="KW-0808">Transferase</keyword>
<dbReference type="Gene3D" id="1.20.120.1750">
    <property type="match status" value="1"/>
</dbReference>
<protein>
    <recommendedName>
        <fullName evidence="15">RING-type E3 ubiquitin transferase</fullName>
    </recommendedName>
</protein>
<evidence type="ECO:0000313" key="14">
    <source>
        <dbReference type="Proteomes" id="UP001201163"/>
    </source>
</evidence>
<organism evidence="13 14">
    <name type="scientific">Lactarius akahatsu</name>
    <dbReference type="NCBI Taxonomy" id="416441"/>
    <lineage>
        <taxon>Eukaryota</taxon>
        <taxon>Fungi</taxon>
        <taxon>Dikarya</taxon>
        <taxon>Basidiomycota</taxon>
        <taxon>Agaricomycotina</taxon>
        <taxon>Agaricomycetes</taxon>
        <taxon>Russulales</taxon>
        <taxon>Russulaceae</taxon>
        <taxon>Lactarius</taxon>
    </lineage>
</organism>
<evidence type="ECO:0000256" key="6">
    <source>
        <dbReference type="ARBA" id="ARBA00022786"/>
    </source>
</evidence>
<dbReference type="PROSITE" id="PS50089">
    <property type="entry name" value="ZF_RING_2"/>
    <property type="match status" value="1"/>
</dbReference>
<evidence type="ECO:0000256" key="8">
    <source>
        <dbReference type="PROSITE-ProRule" id="PRU00723"/>
    </source>
</evidence>
<dbReference type="PROSITE" id="PS50103">
    <property type="entry name" value="ZF_C3H1"/>
    <property type="match status" value="4"/>
</dbReference>
<evidence type="ECO:0000256" key="1">
    <source>
        <dbReference type="ARBA" id="ARBA00004906"/>
    </source>
</evidence>
<dbReference type="InterPro" id="IPR013083">
    <property type="entry name" value="Znf_RING/FYVE/PHD"/>
</dbReference>
<gene>
    <name evidence="13" type="ORF">EDB92DRAFT_302201</name>
</gene>
<feature type="zinc finger region" description="C3H1-type" evidence="8">
    <location>
        <begin position="3"/>
        <end position="30"/>
    </location>
</feature>
<comment type="pathway">
    <text evidence="1">Protein modification; protein ubiquitination.</text>
</comment>